<proteinExistence type="predicted"/>
<dbReference type="EMBL" id="CAJVQB010055679">
    <property type="protein sequence ID" value="CAG8837355.1"/>
    <property type="molecule type" value="Genomic_DNA"/>
</dbReference>
<evidence type="ECO:0000313" key="3">
    <source>
        <dbReference type="Proteomes" id="UP000789901"/>
    </source>
</evidence>
<feature type="region of interest" description="Disordered" evidence="1">
    <location>
        <begin position="1"/>
        <end position="20"/>
    </location>
</feature>
<organism evidence="2 3">
    <name type="scientific">Gigaspora margarita</name>
    <dbReference type="NCBI Taxonomy" id="4874"/>
    <lineage>
        <taxon>Eukaryota</taxon>
        <taxon>Fungi</taxon>
        <taxon>Fungi incertae sedis</taxon>
        <taxon>Mucoromycota</taxon>
        <taxon>Glomeromycotina</taxon>
        <taxon>Glomeromycetes</taxon>
        <taxon>Diversisporales</taxon>
        <taxon>Gigasporaceae</taxon>
        <taxon>Gigaspora</taxon>
    </lineage>
</organism>
<accession>A0ABN7WP96</accession>
<gene>
    <name evidence="2" type="ORF">GMARGA_LOCUS33457</name>
</gene>
<protein>
    <submittedName>
        <fullName evidence="2">29184_t:CDS:1</fullName>
    </submittedName>
</protein>
<evidence type="ECO:0000313" key="2">
    <source>
        <dbReference type="EMBL" id="CAG8837355.1"/>
    </source>
</evidence>
<evidence type="ECO:0000256" key="1">
    <source>
        <dbReference type="SAM" id="MobiDB-lite"/>
    </source>
</evidence>
<feature type="non-terminal residue" evidence="2">
    <location>
        <position position="101"/>
    </location>
</feature>
<keyword evidence="3" id="KW-1185">Reference proteome</keyword>
<sequence length="101" mass="11438">MARSGIIQSNIAQSSTTQSGIVQSSIVISVDDDGDRVDPNLYQQCETKIVELEYLVNHLKEELSNKNLRHVKNVVNNIKQAFTIINDIKSSQRNSKHKNTW</sequence>
<name>A0ABN7WP96_GIGMA</name>
<feature type="compositionally biased region" description="Polar residues" evidence="1">
    <location>
        <begin position="1"/>
        <end position="17"/>
    </location>
</feature>
<comment type="caution">
    <text evidence="2">The sequence shown here is derived from an EMBL/GenBank/DDBJ whole genome shotgun (WGS) entry which is preliminary data.</text>
</comment>
<reference evidence="2 3" key="1">
    <citation type="submission" date="2021-06" db="EMBL/GenBank/DDBJ databases">
        <authorList>
            <person name="Kallberg Y."/>
            <person name="Tangrot J."/>
            <person name="Rosling A."/>
        </authorList>
    </citation>
    <scope>NUCLEOTIDE SEQUENCE [LARGE SCALE GENOMIC DNA]</scope>
    <source>
        <strain evidence="2 3">120-4 pot B 10/14</strain>
    </source>
</reference>
<dbReference type="Proteomes" id="UP000789901">
    <property type="component" value="Unassembled WGS sequence"/>
</dbReference>